<accession>A0ABS2BPB4</accession>
<keyword evidence="3" id="KW-1185">Reference proteome</keyword>
<proteinExistence type="predicted"/>
<comment type="caution">
    <text evidence="2">The sequence shown here is derived from an EMBL/GenBank/DDBJ whole genome shotgun (WGS) entry which is preliminary data.</text>
</comment>
<evidence type="ECO:0000313" key="3">
    <source>
        <dbReference type="Proteomes" id="UP000809431"/>
    </source>
</evidence>
<evidence type="ECO:0000313" key="2">
    <source>
        <dbReference type="EMBL" id="MBM3117474.1"/>
    </source>
</evidence>
<dbReference type="RefSeq" id="WP_203539690.1">
    <property type="nucleotide sequence ID" value="NZ_JAESND010000010.1"/>
</dbReference>
<dbReference type="Proteomes" id="UP000809431">
    <property type="component" value="Unassembled WGS sequence"/>
</dbReference>
<reference evidence="2 3" key="1">
    <citation type="submission" date="2021-01" db="EMBL/GenBank/DDBJ databases">
        <title>Draft Genome Sequence and Polyhydroxyalkanoate Biosynthetic Potential of Jeongeupia naejangsanensis Type Strain DSM 24253.</title>
        <authorList>
            <person name="Turrini P."/>
            <person name="Artuso I."/>
            <person name="Lugli G.A."/>
            <person name="Frangipani E."/>
            <person name="Ventura M."/>
            <person name="Visca P."/>
        </authorList>
    </citation>
    <scope>NUCLEOTIDE SEQUENCE [LARGE SCALE GENOMIC DNA]</scope>
    <source>
        <strain evidence="2 3">DSM 24253</strain>
    </source>
</reference>
<feature type="compositionally biased region" description="Basic residues" evidence="1">
    <location>
        <begin position="13"/>
        <end position="24"/>
    </location>
</feature>
<feature type="region of interest" description="Disordered" evidence="1">
    <location>
        <begin position="13"/>
        <end position="47"/>
    </location>
</feature>
<protein>
    <submittedName>
        <fullName evidence="2">Uncharacterized protein</fullName>
    </submittedName>
</protein>
<evidence type="ECO:0000256" key="1">
    <source>
        <dbReference type="SAM" id="MobiDB-lite"/>
    </source>
</evidence>
<name>A0ABS2BPB4_9NEIS</name>
<gene>
    <name evidence="2" type="ORF">JMJ54_16685</name>
</gene>
<sequence length="47" mass="5264">MKRPLPWCCARRRARLRQQPKRTPQRADAVGGTTGELAPPPVKLTPT</sequence>
<organism evidence="2 3">
    <name type="scientific">Jeongeupia naejangsanensis</name>
    <dbReference type="NCBI Taxonomy" id="613195"/>
    <lineage>
        <taxon>Bacteria</taxon>
        <taxon>Pseudomonadati</taxon>
        <taxon>Pseudomonadota</taxon>
        <taxon>Betaproteobacteria</taxon>
        <taxon>Neisseriales</taxon>
        <taxon>Chitinibacteraceae</taxon>
        <taxon>Jeongeupia</taxon>
    </lineage>
</organism>
<feature type="compositionally biased region" description="Pro residues" evidence="1">
    <location>
        <begin position="38"/>
        <end position="47"/>
    </location>
</feature>
<dbReference type="EMBL" id="JAESND010000010">
    <property type="protein sequence ID" value="MBM3117474.1"/>
    <property type="molecule type" value="Genomic_DNA"/>
</dbReference>